<dbReference type="EMBL" id="JAFBEV010000001">
    <property type="protein sequence ID" value="MBM7656762.1"/>
    <property type="molecule type" value="Genomic_DNA"/>
</dbReference>
<feature type="transmembrane region" description="Helical" evidence="1">
    <location>
        <begin position="20"/>
        <end position="39"/>
    </location>
</feature>
<feature type="transmembrane region" description="Helical" evidence="1">
    <location>
        <begin position="45"/>
        <end position="64"/>
    </location>
</feature>
<keyword evidence="3" id="KW-1185">Reference proteome</keyword>
<evidence type="ECO:0000313" key="2">
    <source>
        <dbReference type="EMBL" id="MBM7656762.1"/>
    </source>
</evidence>
<protein>
    <submittedName>
        <fullName evidence="2">Nitrogen fixation-related uncharacterized protein</fullName>
    </submittedName>
</protein>
<evidence type="ECO:0000313" key="3">
    <source>
        <dbReference type="Proteomes" id="UP000823201"/>
    </source>
</evidence>
<organism evidence="2 3">
    <name type="scientific">Sporolactobacillus spathodeae</name>
    <dbReference type="NCBI Taxonomy" id="1465502"/>
    <lineage>
        <taxon>Bacteria</taxon>
        <taxon>Bacillati</taxon>
        <taxon>Bacillota</taxon>
        <taxon>Bacilli</taxon>
        <taxon>Bacillales</taxon>
        <taxon>Sporolactobacillaceae</taxon>
        <taxon>Sporolactobacillus</taxon>
    </lineage>
</organism>
<proteinExistence type="predicted"/>
<reference evidence="2 3" key="1">
    <citation type="submission" date="2021-01" db="EMBL/GenBank/DDBJ databases">
        <title>Genomic Encyclopedia of Type Strains, Phase IV (KMG-IV): sequencing the most valuable type-strain genomes for metagenomic binning, comparative biology and taxonomic classification.</title>
        <authorList>
            <person name="Goeker M."/>
        </authorList>
    </citation>
    <scope>NUCLEOTIDE SEQUENCE [LARGE SCALE GENOMIC DNA]</scope>
    <source>
        <strain evidence="2 3">DSM 100968</strain>
    </source>
</reference>
<accession>A0ABS2Q4R3</accession>
<sequence>MNFRQYDYDKKGVHSVMRILYWLLSVLVIAGLVGVAAGIAYGSIVITGSSIVGITVFMWLGFFIKARQQRMESKENS</sequence>
<gene>
    <name evidence="2" type="ORF">JOC27_000198</name>
</gene>
<keyword evidence="1" id="KW-0472">Membrane</keyword>
<dbReference type="Proteomes" id="UP000823201">
    <property type="component" value="Unassembled WGS sequence"/>
</dbReference>
<evidence type="ECO:0000256" key="1">
    <source>
        <dbReference type="SAM" id="Phobius"/>
    </source>
</evidence>
<comment type="caution">
    <text evidence="2">The sequence shown here is derived from an EMBL/GenBank/DDBJ whole genome shotgun (WGS) entry which is preliminary data.</text>
</comment>
<keyword evidence="1" id="KW-1133">Transmembrane helix</keyword>
<dbReference type="RefSeq" id="WP_338062749.1">
    <property type="nucleotide sequence ID" value="NZ_CBCRXA010000001.1"/>
</dbReference>
<name>A0ABS2Q4R3_9BACL</name>
<keyword evidence="1" id="KW-0812">Transmembrane</keyword>